<dbReference type="InterPro" id="IPR029063">
    <property type="entry name" value="SAM-dependent_MTases_sf"/>
</dbReference>
<evidence type="ECO:0000256" key="2">
    <source>
        <dbReference type="ARBA" id="ARBA00022679"/>
    </source>
</evidence>
<name>A0A1M5J3E8_9BRAD</name>
<sequence>MASESDEAATELRSRQAVTEYSPLQSEIKKLIKSSGPMPVWRYMELCLTHPRHGYYVSRDPLGREGDFTTAPEVSQMFGELLGLWTASVWKAIGSPSLLRLIELGPGRGTMMADALRALRVLPPLYQALSVHLVEINPVLREKQRATLSGVRNIAWHDGIDDIPDGPAVILANEYFDVLPIHQVVKREAGWHERVVEIDPGGRLVFGAAAEPVPRFEILLPPLVQAAPVGAVFEWRPDAEIMKIASRVRDQDGAALIIDYGHLRSDVGDTFQAIARHSFTDPLNNPGQADVTAHVDFQALARAADDLGARVHGPVQQGDFLRRLGIETRALTLMAKASHEVSEDISGALKRLTEGGRGGMGSMFKVLAVSEPHLTTLAGFGDEQPDTRDELP</sequence>
<evidence type="ECO:0000256" key="1">
    <source>
        <dbReference type="ARBA" id="ARBA00022603"/>
    </source>
</evidence>
<reference evidence="3 4" key="1">
    <citation type="submission" date="2016-11" db="EMBL/GenBank/DDBJ databases">
        <authorList>
            <person name="Jaros S."/>
            <person name="Januszkiewicz K."/>
            <person name="Wedrychowicz H."/>
        </authorList>
    </citation>
    <scope>NUCLEOTIDE SEQUENCE [LARGE SCALE GENOMIC DNA]</scope>
    <source>
        <strain evidence="3 4">GAS138</strain>
    </source>
</reference>
<dbReference type="GO" id="GO:0032259">
    <property type="term" value="P:methylation"/>
    <property type="evidence" value="ECO:0007669"/>
    <property type="project" value="UniProtKB-KW"/>
</dbReference>
<dbReference type="InterPro" id="IPR038375">
    <property type="entry name" value="NDUFAF7_sf"/>
</dbReference>
<dbReference type="PANTHER" id="PTHR12049:SF7">
    <property type="entry name" value="PROTEIN ARGININE METHYLTRANSFERASE NDUFAF7, MITOCHONDRIAL"/>
    <property type="match status" value="1"/>
</dbReference>
<evidence type="ECO:0000313" key="4">
    <source>
        <dbReference type="Proteomes" id="UP000189796"/>
    </source>
</evidence>
<protein>
    <submittedName>
        <fullName evidence="3">SAM-dependent methyltransferase, MidA family</fullName>
    </submittedName>
</protein>
<organism evidence="3 4">
    <name type="scientific">Bradyrhizobium erythrophlei</name>
    <dbReference type="NCBI Taxonomy" id="1437360"/>
    <lineage>
        <taxon>Bacteria</taxon>
        <taxon>Pseudomonadati</taxon>
        <taxon>Pseudomonadota</taxon>
        <taxon>Alphaproteobacteria</taxon>
        <taxon>Hyphomicrobiales</taxon>
        <taxon>Nitrobacteraceae</taxon>
        <taxon>Bradyrhizobium</taxon>
    </lineage>
</organism>
<keyword evidence="2 3" id="KW-0808">Transferase</keyword>
<accession>A0A1M5J3E8</accession>
<dbReference type="PANTHER" id="PTHR12049">
    <property type="entry name" value="PROTEIN ARGININE METHYLTRANSFERASE NDUFAF7, MITOCHONDRIAL"/>
    <property type="match status" value="1"/>
</dbReference>
<dbReference type="Proteomes" id="UP000189796">
    <property type="component" value="Chromosome I"/>
</dbReference>
<proteinExistence type="predicted"/>
<dbReference type="AlphaFoldDB" id="A0A1M5J3E8"/>
<dbReference type="Gene3D" id="3.40.50.12710">
    <property type="match status" value="1"/>
</dbReference>
<dbReference type="EMBL" id="LT670817">
    <property type="protein sequence ID" value="SHG35116.1"/>
    <property type="molecule type" value="Genomic_DNA"/>
</dbReference>
<gene>
    <name evidence="3" type="ORF">SAMN05443248_1245</name>
</gene>
<dbReference type="SUPFAM" id="SSF53335">
    <property type="entry name" value="S-adenosyl-L-methionine-dependent methyltransferases"/>
    <property type="match status" value="1"/>
</dbReference>
<evidence type="ECO:0000313" key="3">
    <source>
        <dbReference type="EMBL" id="SHG35116.1"/>
    </source>
</evidence>
<dbReference type="InterPro" id="IPR003788">
    <property type="entry name" value="NDUFAF7"/>
</dbReference>
<dbReference type="GO" id="GO:0035243">
    <property type="term" value="F:protein-arginine omega-N symmetric methyltransferase activity"/>
    <property type="evidence" value="ECO:0007669"/>
    <property type="project" value="TreeGrafter"/>
</dbReference>
<dbReference type="Pfam" id="PF02636">
    <property type="entry name" value="Methyltransf_28"/>
    <property type="match status" value="1"/>
</dbReference>
<keyword evidence="1 3" id="KW-0489">Methyltransferase</keyword>